<dbReference type="EMBL" id="JOJR01000653">
    <property type="protein sequence ID" value="RCN35511.1"/>
    <property type="molecule type" value="Genomic_DNA"/>
</dbReference>
<dbReference type="STRING" id="29170.A0A368FTF5"/>
<reference evidence="1 2" key="1">
    <citation type="submission" date="2014-10" db="EMBL/GenBank/DDBJ databases">
        <title>Draft genome of the hookworm Ancylostoma caninum.</title>
        <authorList>
            <person name="Mitreva M."/>
        </authorList>
    </citation>
    <scope>NUCLEOTIDE SEQUENCE [LARGE SCALE GENOMIC DNA]</scope>
    <source>
        <strain evidence="1 2">Baltimore</strain>
    </source>
</reference>
<accession>A0A368FTF5</accession>
<evidence type="ECO:0008006" key="3">
    <source>
        <dbReference type="Google" id="ProtNLM"/>
    </source>
</evidence>
<protein>
    <recommendedName>
        <fullName evidence="3">MULE transposase domain-containing protein</fullName>
    </recommendedName>
</protein>
<comment type="caution">
    <text evidence="1">The sequence shown here is derived from an EMBL/GenBank/DDBJ whole genome shotgun (WGS) entry which is preliminary data.</text>
</comment>
<organism evidence="1 2">
    <name type="scientific">Ancylostoma caninum</name>
    <name type="common">Dog hookworm</name>
    <dbReference type="NCBI Taxonomy" id="29170"/>
    <lineage>
        <taxon>Eukaryota</taxon>
        <taxon>Metazoa</taxon>
        <taxon>Ecdysozoa</taxon>
        <taxon>Nematoda</taxon>
        <taxon>Chromadorea</taxon>
        <taxon>Rhabditida</taxon>
        <taxon>Rhabditina</taxon>
        <taxon>Rhabditomorpha</taxon>
        <taxon>Strongyloidea</taxon>
        <taxon>Ancylostomatidae</taxon>
        <taxon>Ancylostomatinae</taxon>
        <taxon>Ancylostoma</taxon>
    </lineage>
</organism>
<name>A0A368FTF5_ANCCA</name>
<sequence length="146" mass="16204">MTYIPDTLSIPPDGSMFVHRLEPILHVYYNSNTVQMAARNGLHTLVADGVHSFQPRQLKRNGTSTPCTACAATVYTTIFGHLGDEFNASVYPASLRVLLDFEKASINAAKRVFPSATVQGCAFHLAQAWNRRRDKVRLPPFINGTR</sequence>
<dbReference type="OrthoDB" id="5839148at2759"/>
<evidence type="ECO:0000313" key="2">
    <source>
        <dbReference type="Proteomes" id="UP000252519"/>
    </source>
</evidence>
<dbReference type="AlphaFoldDB" id="A0A368FTF5"/>
<evidence type="ECO:0000313" key="1">
    <source>
        <dbReference type="EMBL" id="RCN35511.1"/>
    </source>
</evidence>
<proteinExistence type="predicted"/>
<dbReference type="Proteomes" id="UP000252519">
    <property type="component" value="Unassembled WGS sequence"/>
</dbReference>
<gene>
    <name evidence="1" type="ORF">ANCCAN_18617</name>
</gene>
<keyword evidence="2" id="KW-1185">Reference proteome</keyword>